<dbReference type="Proteomes" id="UP001159427">
    <property type="component" value="Unassembled WGS sequence"/>
</dbReference>
<dbReference type="Gene3D" id="3.40.50.410">
    <property type="entry name" value="von Willebrand factor, type A domain"/>
    <property type="match status" value="2"/>
</dbReference>
<feature type="non-terminal residue" evidence="3">
    <location>
        <position position="559"/>
    </location>
</feature>
<evidence type="ECO:0000313" key="4">
    <source>
        <dbReference type="Proteomes" id="UP001159427"/>
    </source>
</evidence>
<feature type="domain" description="VWFA" evidence="2">
    <location>
        <begin position="45"/>
        <end position="231"/>
    </location>
</feature>
<sequence>MKLAISTAVLLLAISSFAFAQSDLERAKQEFTTLRDELTVNRFSDILFLLDTSGSLTPSDFDTEKEFVINFLNTLPVGMQAARVEVIPFGDTASLYIDGVSNPSLSMNKCDIFQKLKQMPLSINGFSTNTKSAFQLAYDICLGKYSANKRAPFNKVRTVVILITDGYWNWPYNDPSPIPIAQSLLAANVEVFAIGVGNINLPALQKLVKDSAKQAFHLQDFADLNKLSLYVRGGKDQLKKNFTSVIYKCGYCLSLKTIAVLVNLPSYCFAKMKGYFPIAVFLLAMFPFTFAQGDLKSAKAEFTRLQNELTGANMKSDILFLLDSSGSLGAKFFNAEKEFVRYFLYPITVSYRAARVEVIPFGTFASRYIDGVSNPSFNQHKCNLEDRFRPLNNHLHGYMRNTKAAFQLAYEVCFGSFRPYKRSQVKTVVILITDGIGDRNWNWPLQDPSPVPIAKRLYENHVEVIAIGIGLGVQKHNLLQLVQDSHKQAFYLQNFDQLRELSRHIRGEPFGTQLQPVEPSKCNNLCDPIAQCACHLVYAHYWCLCPEGFEGSGRVGQCH</sequence>
<dbReference type="PROSITE" id="PS50234">
    <property type="entry name" value="VWFA"/>
    <property type="match status" value="2"/>
</dbReference>
<evidence type="ECO:0000313" key="3">
    <source>
        <dbReference type="EMBL" id="CAH3139626.1"/>
    </source>
</evidence>
<dbReference type="CDD" id="cd01450">
    <property type="entry name" value="vWFA_subfamily_ECM"/>
    <property type="match status" value="1"/>
</dbReference>
<dbReference type="PANTHER" id="PTHR24020:SF20">
    <property type="entry name" value="PH DOMAIN-CONTAINING PROTEIN"/>
    <property type="match status" value="1"/>
</dbReference>
<dbReference type="PRINTS" id="PR00453">
    <property type="entry name" value="VWFADOMAIN"/>
</dbReference>
<organism evidence="3 4">
    <name type="scientific">Porites evermanni</name>
    <dbReference type="NCBI Taxonomy" id="104178"/>
    <lineage>
        <taxon>Eukaryota</taxon>
        <taxon>Metazoa</taxon>
        <taxon>Cnidaria</taxon>
        <taxon>Anthozoa</taxon>
        <taxon>Hexacorallia</taxon>
        <taxon>Scleractinia</taxon>
        <taxon>Fungiina</taxon>
        <taxon>Poritidae</taxon>
        <taxon>Porites</taxon>
    </lineage>
</organism>
<dbReference type="InterPro" id="IPR002035">
    <property type="entry name" value="VWF_A"/>
</dbReference>
<dbReference type="SUPFAM" id="SSF53300">
    <property type="entry name" value="vWA-like"/>
    <property type="match status" value="2"/>
</dbReference>
<dbReference type="InterPro" id="IPR036465">
    <property type="entry name" value="vWFA_dom_sf"/>
</dbReference>
<comment type="caution">
    <text evidence="3">The sequence shown here is derived from an EMBL/GenBank/DDBJ whole genome shotgun (WGS) entry which is preliminary data.</text>
</comment>
<dbReference type="Pfam" id="PF00092">
    <property type="entry name" value="VWA"/>
    <property type="match status" value="2"/>
</dbReference>
<keyword evidence="1" id="KW-0732">Signal</keyword>
<feature type="signal peptide" evidence="1">
    <location>
        <begin position="1"/>
        <end position="20"/>
    </location>
</feature>
<reference evidence="3 4" key="1">
    <citation type="submission" date="2022-05" db="EMBL/GenBank/DDBJ databases">
        <authorList>
            <consortium name="Genoscope - CEA"/>
            <person name="William W."/>
        </authorList>
    </citation>
    <scope>NUCLEOTIDE SEQUENCE [LARGE SCALE GENOMIC DNA]</scope>
</reference>
<dbReference type="SMART" id="SM00327">
    <property type="entry name" value="VWA"/>
    <property type="match status" value="2"/>
</dbReference>
<dbReference type="EMBL" id="CALNXI010000787">
    <property type="protein sequence ID" value="CAH3139626.1"/>
    <property type="molecule type" value="Genomic_DNA"/>
</dbReference>
<dbReference type="CDD" id="cd00198">
    <property type="entry name" value="vWFA"/>
    <property type="match status" value="1"/>
</dbReference>
<protein>
    <recommendedName>
        <fullName evidence="2">VWFA domain-containing protein</fullName>
    </recommendedName>
</protein>
<dbReference type="PANTHER" id="PTHR24020">
    <property type="entry name" value="COLLAGEN ALPHA"/>
    <property type="match status" value="1"/>
</dbReference>
<proteinExistence type="predicted"/>
<feature type="domain" description="VWFA" evidence="2">
    <location>
        <begin position="317"/>
        <end position="505"/>
    </location>
</feature>
<name>A0ABN8PES6_9CNID</name>
<dbReference type="InterPro" id="IPR050525">
    <property type="entry name" value="ECM_Assembly_Org"/>
</dbReference>
<evidence type="ECO:0000259" key="2">
    <source>
        <dbReference type="PROSITE" id="PS50234"/>
    </source>
</evidence>
<feature type="chain" id="PRO_5047003701" description="VWFA domain-containing protein" evidence="1">
    <location>
        <begin position="21"/>
        <end position="559"/>
    </location>
</feature>
<accession>A0ABN8PES6</accession>
<keyword evidence="4" id="KW-1185">Reference proteome</keyword>
<evidence type="ECO:0000256" key="1">
    <source>
        <dbReference type="SAM" id="SignalP"/>
    </source>
</evidence>
<gene>
    <name evidence="3" type="ORF">PEVE_00041438</name>
</gene>